<dbReference type="Pfam" id="PF00067">
    <property type="entry name" value="p450"/>
    <property type="match status" value="1"/>
</dbReference>
<proteinExistence type="inferred from homology"/>
<dbReference type="EMBL" id="JALHLG010000005">
    <property type="protein sequence ID" value="MCJ2186478.1"/>
    <property type="molecule type" value="Genomic_DNA"/>
</dbReference>
<organism evidence="2 3">
    <name type="scientific">Novosphingobium beihaiensis</name>
    <dbReference type="NCBI Taxonomy" id="2930389"/>
    <lineage>
        <taxon>Bacteria</taxon>
        <taxon>Pseudomonadati</taxon>
        <taxon>Pseudomonadota</taxon>
        <taxon>Alphaproteobacteria</taxon>
        <taxon>Sphingomonadales</taxon>
        <taxon>Sphingomonadaceae</taxon>
        <taxon>Novosphingobium</taxon>
    </lineage>
</organism>
<protein>
    <submittedName>
        <fullName evidence="2">Cytochrome P450</fullName>
    </submittedName>
</protein>
<dbReference type="InterPro" id="IPR001128">
    <property type="entry name" value="Cyt_P450"/>
</dbReference>
<evidence type="ECO:0000313" key="3">
    <source>
        <dbReference type="Proteomes" id="UP001202281"/>
    </source>
</evidence>
<name>A0ABT0BN53_9SPHN</name>
<evidence type="ECO:0000313" key="2">
    <source>
        <dbReference type="EMBL" id="MCJ2186478.1"/>
    </source>
</evidence>
<dbReference type="PANTHER" id="PTHR46696">
    <property type="entry name" value="P450, PUTATIVE (EUROFUNG)-RELATED"/>
    <property type="match status" value="1"/>
</dbReference>
<dbReference type="InterPro" id="IPR036396">
    <property type="entry name" value="Cyt_P450_sf"/>
</dbReference>
<comment type="similarity">
    <text evidence="1">Belongs to the cytochrome P450 family.</text>
</comment>
<dbReference type="SUPFAM" id="SSF48264">
    <property type="entry name" value="Cytochrome P450"/>
    <property type="match status" value="1"/>
</dbReference>
<evidence type="ECO:0000256" key="1">
    <source>
        <dbReference type="ARBA" id="ARBA00010617"/>
    </source>
</evidence>
<dbReference type="PANTHER" id="PTHR46696:SF1">
    <property type="entry name" value="CYTOCHROME P450 YJIB-RELATED"/>
    <property type="match status" value="1"/>
</dbReference>
<sequence length="454" mass="49084">MQWLLNLPTVLWRRLLLVLQGVGALFALVGTGLGALFGKGGTLAGRLGAALTEPASQRRVFAVLRLFQPNLVLKRRIIAAYPSNGVTAIATRRADVADILSRDADFGVVYAPRMEMITGGENFFLGMQDTPRYTQDVSNMRLAVRRDDVPSIVVPCVAQAAGEIVGAVPGAIDVPQALTQPVAAHLLDHYFGTPGPSQAAIVEWTTLLFWYLFIDLKADPELDAKATAAAAEFRAWLDGHIASRRAGEGAKDDILGRCIAMGDAGLPGMSDLGIRNNLIGLLIGELPTLSAAANLALDELLGRPEAFAGACEAARMGDDAALAAHVFEALRFRPLNPVIYRRAMCDTVIAGGQFRRRRIRKDTMVLAANLSAMFDPLEIPDAASFRTDRPWEVYMLWGYGLHSCFGAYINHAVLPAMLKPLLAQPNLRRAPGSRGQIDTAGTPFPQHLHLEFDT</sequence>
<gene>
    <name evidence="2" type="ORF">MTR66_06585</name>
</gene>
<dbReference type="Gene3D" id="1.10.630.10">
    <property type="entry name" value="Cytochrome P450"/>
    <property type="match status" value="1"/>
</dbReference>
<dbReference type="RefSeq" id="WP_243918888.1">
    <property type="nucleotide sequence ID" value="NZ_JALHLG010000005.1"/>
</dbReference>
<comment type="caution">
    <text evidence="2">The sequence shown here is derived from an EMBL/GenBank/DDBJ whole genome shotgun (WGS) entry which is preliminary data.</text>
</comment>
<keyword evidence="3" id="KW-1185">Reference proteome</keyword>
<dbReference type="Proteomes" id="UP001202281">
    <property type="component" value="Unassembled WGS sequence"/>
</dbReference>
<accession>A0ABT0BN53</accession>
<reference evidence="2 3" key="1">
    <citation type="submission" date="2022-04" db="EMBL/GenBank/DDBJ databases">
        <title>Identification of a novel bacterium isolated from mangrove sediments.</title>
        <authorList>
            <person name="Pan X."/>
        </authorList>
    </citation>
    <scope>NUCLEOTIDE SEQUENCE [LARGE SCALE GENOMIC DNA]</scope>
    <source>
        <strain evidence="2 3">B2638</strain>
    </source>
</reference>